<dbReference type="PANTHER" id="PTHR43349:SF34">
    <property type="entry name" value="PINORESINOL-LARICIRESINOL REDUCTASE 3-RELATED"/>
    <property type="match status" value="1"/>
</dbReference>
<dbReference type="EMBL" id="KI393569">
    <property type="protein sequence ID" value="ERN08165.1"/>
    <property type="molecule type" value="Genomic_DNA"/>
</dbReference>
<dbReference type="Gramene" id="ERN08165">
    <property type="protein sequence ID" value="ERN08165"/>
    <property type="gene ID" value="AMTR_s00018p00143990"/>
</dbReference>
<dbReference type="OMA" id="FPANFEM"/>
<accession>W1PM08</accession>
<reference evidence="3" key="1">
    <citation type="journal article" date="2013" name="Science">
        <title>The Amborella genome and the evolution of flowering plants.</title>
        <authorList>
            <consortium name="Amborella Genome Project"/>
        </authorList>
    </citation>
    <scope>NUCLEOTIDE SEQUENCE [LARGE SCALE GENOMIC DNA]</scope>
</reference>
<keyword evidence="3" id="KW-1185">Reference proteome</keyword>
<evidence type="ECO:0000313" key="2">
    <source>
        <dbReference type="EMBL" id="ERN08165.1"/>
    </source>
</evidence>
<dbReference type="InterPro" id="IPR008030">
    <property type="entry name" value="NmrA-like"/>
</dbReference>
<organism evidence="2 3">
    <name type="scientific">Amborella trichopoda</name>
    <dbReference type="NCBI Taxonomy" id="13333"/>
    <lineage>
        <taxon>Eukaryota</taxon>
        <taxon>Viridiplantae</taxon>
        <taxon>Streptophyta</taxon>
        <taxon>Embryophyta</taxon>
        <taxon>Tracheophyta</taxon>
        <taxon>Spermatophyta</taxon>
        <taxon>Magnoliopsida</taxon>
        <taxon>Amborellales</taxon>
        <taxon>Amborellaceae</taxon>
        <taxon>Amborella</taxon>
    </lineage>
</organism>
<dbReference type="Pfam" id="PF05368">
    <property type="entry name" value="NmrA"/>
    <property type="match status" value="1"/>
</dbReference>
<sequence length="143" mass="16314">MPDPAANLYINKAHIRDVIRVEGIPYTFVSCNYFVGILLPQLAQPELEAPPRDNILIFGDGNKKAVFVKEEDVASFTIKTVDDLRTLNKVMYMRPPGNTYSMNELVALWEERIGKNLKKFYVSEEQVLQCIRGMEEKHALPAN</sequence>
<gene>
    <name evidence="2" type="ORF">AMTR_s00018p00143990</name>
</gene>
<protein>
    <recommendedName>
        <fullName evidence="1">NmrA-like domain-containing protein</fullName>
    </recommendedName>
</protein>
<dbReference type="InterPro" id="IPR050608">
    <property type="entry name" value="NmrA-type/Isoflavone_red_sf"/>
</dbReference>
<dbReference type="SUPFAM" id="SSF51735">
    <property type="entry name" value="NAD(P)-binding Rossmann-fold domains"/>
    <property type="match status" value="1"/>
</dbReference>
<proteinExistence type="predicted"/>
<dbReference type="AlphaFoldDB" id="W1PM08"/>
<evidence type="ECO:0000259" key="1">
    <source>
        <dbReference type="Pfam" id="PF05368"/>
    </source>
</evidence>
<feature type="domain" description="NmrA-like" evidence="1">
    <location>
        <begin position="3"/>
        <end position="136"/>
    </location>
</feature>
<evidence type="ECO:0000313" key="3">
    <source>
        <dbReference type="Proteomes" id="UP000017836"/>
    </source>
</evidence>
<dbReference type="Proteomes" id="UP000017836">
    <property type="component" value="Unassembled WGS sequence"/>
</dbReference>
<dbReference type="Gene3D" id="3.90.25.10">
    <property type="entry name" value="UDP-galactose 4-epimerase, domain 1"/>
    <property type="match status" value="2"/>
</dbReference>
<name>W1PM08_AMBTC</name>
<dbReference type="HOGENOM" id="CLU_060833_2_1_1"/>
<dbReference type="PANTHER" id="PTHR43349">
    <property type="entry name" value="PINORESINOL REDUCTASE-RELATED"/>
    <property type="match status" value="1"/>
</dbReference>
<dbReference type="InterPro" id="IPR036291">
    <property type="entry name" value="NAD(P)-bd_dom_sf"/>
</dbReference>